<dbReference type="AlphaFoldDB" id="A0A4Z2ITS9"/>
<feature type="region of interest" description="Disordered" evidence="1">
    <location>
        <begin position="1"/>
        <end position="39"/>
    </location>
</feature>
<sequence>MKREETELSYQGETERERQRHDDWEINHMHAATGSSKSPPRLFSRAGLFSLLTLHKKNNKRPNHLPFGVRWAAWDAKVTWVGGAKHN</sequence>
<organism evidence="2 3">
    <name type="scientific">Liparis tanakae</name>
    <name type="common">Tanaka's snailfish</name>
    <dbReference type="NCBI Taxonomy" id="230148"/>
    <lineage>
        <taxon>Eukaryota</taxon>
        <taxon>Metazoa</taxon>
        <taxon>Chordata</taxon>
        <taxon>Craniata</taxon>
        <taxon>Vertebrata</taxon>
        <taxon>Euteleostomi</taxon>
        <taxon>Actinopterygii</taxon>
        <taxon>Neopterygii</taxon>
        <taxon>Teleostei</taxon>
        <taxon>Neoteleostei</taxon>
        <taxon>Acanthomorphata</taxon>
        <taxon>Eupercaria</taxon>
        <taxon>Perciformes</taxon>
        <taxon>Cottioidei</taxon>
        <taxon>Cottales</taxon>
        <taxon>Liparidae</taxon>
        <taxon>Liparis</taxon>
    </lineage>
</organism>
<feature type="compositionally biased region" description="Basic and acidic residues" evidence="1">
    <location>
        <begin position="13"/>
        <end position="28"/>
    </location>
</feature>
<reference evidence="2 3" key="1">
    <citation type="submission" date="2019-03" db="EMBL/GenBank/DDBJ databases">
        <title>First draft genome of Liparis tanakae, snailfish: a comprehensive survey of snailfish specific genes.</title>
        <authorList>
            <person name="Kim W."/>
            <person name="Song I."/>
            <person name="Jeong J.-H."/>
            <person name="Kim D."/>
            <person name="Kim S."/>
            <person name="Ryu S."/>
            <person name="Song J.Y."/>
            <person name="Lee S.K."/>
        </authorList>
    </citation>
    <scope>NUCLEOTIDE SEQUENCE [LARGE SCALE GENOMIC DNA]</scope>
    <source>
        <tissue evidence="2">Muscle</tissue>
    </source>
</reference>
<name>A0A4Z2ITS9_9TELE</name>
<proteinExistence type="predicted"/>
<evidence type="ECO:0000313" key="2">
    <source>
        <dbReference type="EMBL" id="TNN80998.1"/>
    </source>
</evidence>
<evidence type="ECO:0000313" key="3">
    <source>
        <dbReference type="Proteomes" id="UP000314294"/>
    </source>
</evidence>
<protein>
    <submittedName>
        <fullName evidence="2">Uncharacterized protein</fullName>
    </submittedName>
</protein>
<dbReference type="EMBL" id="SRLO01000049">
    <property type="protein sequence ID" value="TNN80998.1"/>
    <property type="molecule type" value="Genomic_DNA"/>
</dbReference>
<comment type="caution">
    <text evidence="2">The sequence shown here is derived from an EMBL/GenBank/DDBJ whole genome shotgun (WGS) entry which is preliminary data.</text>
</comment>
<accession>A0A4Z2ITS9</accession>
<evidence type="ECO:0000256" key="1">
    <source>
        <dbReference type="SAM" id="MobiDB-lite"/>
    </source>
</evidence>
<keyword evidence="3" id="KW-1185">Reference proteome</keyword>
<dbReference type="Proteomes" id="UP000314294">
    <property type="component" value="Unassembled WGS sequence"/>
</dbReference>
<gene>
    <name evidence="2" type="ORF">EYF80_008654</name>
</gene>